<comment type="caution">
    <text evidence="7">The sequence shown here is derived from an EMBL/GenBank/DDBJ whole genome shotgun (WGS) entry which is preliminary data.</text>
</comment>
<comment type="similarity">
    <text evidence="5">Belongs to the globin family.</text>
</comment>
<sequence>MNPTQINLVQESFAKVAPISEQAAVIFYDRLFEVAPTVKAMFPTDMKEQRKKLMATLAVVVNGLSNLESVLPAASALAKRHVSYGAKPEHYSVVGGALLWTLEKGLGEAWTSEVADAWTAAYGTLSGYMISEAYGGTQAAE</sequence>
<proteinExistence type="inferred from homology"/>
<dbReference type="InterPro" id="IPR000971">
    <property type="entry name" value="Globin"/>
</dbReference>
<evidence type="ECO:0000313" key="8">
    <source>
        <dbReference type="Proteomes" id="UP001364224"/>
    </source>
</evidence>
<evidence type="ECO:0000256" key="5">
    <source>
        <dbReference type="RuleBase" id="RU000356"/>
    </source>
</evidence>
<dbReference type="Pfam" id="PF00042">
    <property type="entry name" value="Globin"/>
    <property type="match status" value="1"/>
</dbReference>
<organism evidence="7 8">
    <name type="scientific">Bradyrhizobium algeriense</name>
    <dbReference type="NCBI Taxonomy" id="634784"/>
    <lineage>
        <taxon>Bacteria</taxon>
        <taxon>Pseudomonadati</taxon>
        <taxon>Pseudomonadota</taxon>
        <taxon>Alphaproteobacteria</taxon>
        <taxon>Hyphomicrobiales</taxon>
        <taxon>Nitrobacteraceae</taxon>
        <taxon>Bradyrhizobium</taxon>
    </lineage>
</organism>
<protein>
    <submittedName>
        <fullName evidence="7">Hemoglobin-like flavoprotein</fullName>
    </submittedName>
</protein>
<dbReference type="RefSeq" id="WP_334482646.1">
    <property type="nucleotide sequence ID" value="NZ_JAZHRV010000001.1"/>
</dbReference>
<dbReference type="PANTHER" id="PTHR43396:SF3">
    <property type="entry name" value="FLAVOHEMOPROTEIN"/>
    <property type="match status" value="1"/>
</dbReference>
<dbReference type="CDD" id="cd12131">
    <property type="entry name" value="HGbI-like"/>
    <property type="match status" value="1"/>
</dbReference>
<dbReference type="PANTHER" id="PTHR43396">
    <property type="entry name" value="FLAVOHEMOPROTEIN"/>
    <property type="match status" value="1"/>
</dbReference>
<feature type="domain" description="Globin" evidence="6">
    <location>
        <begin position="1"/>
        <end position="134"/>
    </location>
</feature>
<keyword evidence="4" id="KW-0408">Iron</keyword>
<evidence type="ECO:0000256" key="2">
    <source>
        <dbReference type="ARBA" id="ARBA00022621"/>
    </source>
</evidence>
<dbReference type="EMBL" id="JAZHRV010000001">
    <property type="protein sequence ID" value="MEH2556997.1"/>
    <property type="molecule type" value="Genomic_DNA"/>
</dbReference>
<gene>
    <name evidence="7" type="ORF">V1286_004526</name>
</gene>
<dbReference type="InterPro" id="IPR012292">
    <property type="entry name" value="Globin/Proto"/>
</dbReference>
<name>A0ABU8BEM5_9BRAD</name>
<keyword evidence="5" id="KW-0813">Transport</keyword>
<keyword evidence="3" id="KW-0479">Metal-binding</keyword>
<dbReference type="Proteomes" id="UP001364224">
    <property type="component" value="Unassembled WGS sequence"/>
</dbReference>
<dbReference type="InterPro" id="IPR009050">
    <property type="entry name" value="Globin-like_sf"/>
</dbReference>
<keyword evidence="8" id="KW-1185">Reference proteome</keyword>
<evidence type="ECO:0000259" key="6">
    <source>
        <dbReference type="PROSITE" id="PS01033"/>
    </source>
</evidence>
<evidence type="ECO:0000256" key="4">
    <source>
        <dbReference type="ARBA" id="ARBA00023004"/>
    </source>
</evidence>
<keyword evidence="1 5" id="KW-0349">Heme</keyword>
<dbReference type="Gene3D" id="1.10.490.10">
    <property type="entry name" value="Globins"/>
    <property type="match status" value="1"/>
</dbReference>
<evidence type="ECO:0000256" key="1">
    <source>
        <dbReference type="ARBA" id="ARBA00022617"/>
    </source>
</evidence>
<evidence type="ECO:0000313" key="7">
    <source>
        <dbReference type="EMBL" id="MEH2556997.1"/>
    </source>
</evidence>
<dbReference type="SUPFAM" id="SSF46458">
    <property type="entry name" value="Globin-like"/>
    <property type="match status" value="1"/>
</dbReference>
<dbReference type="PROSITE" id="PS01033">
    <property type="entry name" value="GLOBIN"/>
    <property type="match status" value="1"/>
</dbReference>
<evidence type="ECO:0000256" key="3">
    <source>
        <dbReference type="ARBA" id="ARBA00022723"/>
    </source>
</evidence>
<accession>A0ABU8BEM5</accession>
<keyword evidence="2 5" id="KW-0561">Oxygen transport</keyword>
<reference evidence="7 8" key="1">
    <citation type="submission" date="2024-02" db="EMBL/GenBank/DDBJ databases">
        <title>Adaptive strategies in a cosmopolitan and abundant soil bacterium.</title>
        <authorList>
            <person name="Carini P."/>
        </authorList>
    </citation>
    <scope>NUCLEOTIDE SEQUENCE [LARGE SCALE GENOMIC DNA]</scope>
    <source>
        <strain evidence="7 8">AZCC 1608</strain>
    </source>
</reference>